<dbReference type="STRING" id="745411.B3C1_14290"/>
<gene>
    <name evidence="2" type="ORF">B3C1_14290</name>
</gene>
<dbReference type="eggNOG" id="COG0584">
    <property type="taxonomic scope" value="Bacteria"/>
</dbReference>
<evidence type="ECO:0000259" key="1">
    <source>
        <dbReference type="PROSITE" id="PS51704"/>
    </source>
</evidence>
<dbReference type="InterPro" id="IPR030395">
    <property type="entry name" value="GP_PDE_dom"/>
</dbReference>
<name>K2JGT7_9GAMM</name>
<dbReference type="CDD" id="cd08556">
    <property type="entry name" value="GDPD"/>
    <property type="match status" value="1"/>
</dbReference>
<accession>K2JGT7</accession>
<dbReference type="RefSeq" id="WP_008485686.1">
    <property type="nucleotide sequence ID" value="NZ_AMRI01000022.1"/>
</dbReference>
<dbReference type="AlphaFoldDB" id="K2JGT7"/>
<dbReference type="PANTHER" id="PTHR46211">
    <property type="entry name" value="GLYCEROPHOSPHORYL DIESTER PHOSPHODIESTERASE"/>
    <property type="match status" value="1"/>
</dbReference>
<dbReference type="OrthoDB" id="9795622at2"/>
<protein>
    <submittedName>
        <fullName evidence="2">Glycerophosphoryl diester phosphodiesterase</fullName>
    </submittedName>
</protein>
<evidence type="ECO:0000313" key="2">
    <source>
        <dbReference type="EMBL" id="EKE69864.1"/>
    </source>
</evidence>
<feature type="domain" description="GP-PDE" evidence="1">
    <location>
        <begin position="1"/>
        <end position="228"/>
    </location>
</feature>
<dbReference type="GO" id="GO:0008081">
    <property type="term" value="F:phosphoric diester hydrolase activity"/>
    <property type="evidence" value="ECO:0007669"/>
    <property type="project" value="InterPro"/>
</dbReference>
<dbReference type="PANTHER" id="PTHR46211:SF1">
    <property type="entry name" value="GLYCEROPHOSPHODIESTER PHOSPHODIESTERASE, CYTOPLASMIC"/>
    <property type="match status" value="1"/>
</dbReference>
<dbReference type="Pfam" id="PF03009">
    <property type="entry name" value="GDPD"/>
    <property type="match status" value="1"/>
</dbReference>
<dbReference type="PATRIC" id="fig|745411.4.peg.2809"/>
<comment type="caution">
    <text evidence="2">The sequence shown here is derived from an EMBL/GenBank/DDBJ whole genome shotgun (WGS) entry which is preliminary data.</text>
</comment>
<dbReference type="Gene3D" id="3.20.20.190">
    <property type="entry name" value="Phosphatidylinositol (PI) phosphodiesterase"/>
    <property type="match status" value="1"/>
</dbReference>
<organism evidence="2 3">
    <name type="scientific">Gallaecimonas xiamenensis 3-C-1</name>
    <dbReference type="NCBI Taxonomy" id="745411"/>
    <lineage>
        <taxon>Bacteria</taxon>
        <taxon>Pseudomonadati</taxon>
        <taxon>Pseudomonadota</taxon>
        <taxon>Gammaproteobacteria</taxon>
        <taxon>Enterobacterales</taxon>
        <taxon>Gallaecimonadaceae</taxon>
        <taxon>Gallaecimonas</taxon>
    </lineage>
</organism>
<reference evidence="2 3" key="1">
    <citation type="journal article" date="2012" name="J. Bacteriol.">
        <title>Genome Sequence of Gallaecimonas xiamenensis Type Strain 3-C-1.</title>
        <authorList>
            <person name="Lai Q."/>
            <person name="Wang L."/>
            <person name="Wang W."/>
            <person name="Shao Z."/>
        </authorList>
    </citation>
    <scope>NUCLEOTIDE SEQUENCE [LARGE SCALE GENOMIC DNA]</scope>
    <source>
        <strain evidence="2 3">3-C-1</strain>
    </source>
</reference>
<dbReference type="Proteomes" id="UP000006755">
    <property type="component" value="Unassembled WGS sequence"/>
</dbReference>
<keyword evidence="3" id="KW-1185">Reference proteome</keyword>
<dbReference type="GO" id="GO:0006629">
    <property type="term" value="P:lipid metabolic process"/>
    <property type="evidence" value="ECO:0007669"/>
    <property type="project" value="InterPro"/>
</dbReference>
<sequence>MKIFAHRGASGEAPENTLAAFELALAQGAEAIELDLQRFADRILVLHDRWLHHTTSGQGLLANQSAQSLAQVDAGDGQPIPDLWQVLEMCAGRCQLNLELKGHDLLPVLVPMLDRAVAELGWQPEDLLISSFHHRQLAAFQAMKPHWPIGLLISHIPLDLPCMLGPLKVSSLHLDCAFVDKALVFEAQALGLKVYAYTADEPEDLHRLALMGIDGVFTNYPARSRQWLHSHIT</sequence>
<dbReference type="PROSITE" id="PS51704">
    <property type="entry name" value="GP_PDE"/>
    <property type="match status" value="1"/>
</dbReference>
<evidence type="ECO:0000313" key="3">
    <source>
        <dbReference type="Proteomes" id="UP000006755"/>
    </source>
</evidence>
<proteinExistence type="predicted"/>
<dbReference type="EMBL" id="AMRI01000022">
    <property type="protein sequence ID" value="EKE69864.1"/>
    <property type="molecule type" value="Genomic_DNA"/>
</dbReference>
<dbReference type="InterPro" id="IPR017946">
    <property type="entry name" value="PLC-like_Pdiesterase_TIM-brl"/>
</dbReference>
<dbReference type="SUPFAM" id="SSF51695">
    <property type="entry name" value="PLC-like phosphodiesterases"/>
    <property type="match status" value="1"/>
</dbReference>